<feature type="compositionally biased region" description="Polar residues" evidence="3">
    <location>
        <begin position="578"/>
        <end position="609"/>
    </location>
</feature>
<dbReference type="PANTHER" id="PTHR15635">
    <property type="entry name" value="COILED-COIL DOMAIN CONTAINING PROTEIN 9"/>
    <property type="match status" value="1"/>
</dbReference>
<feature type="compositionally biased region" description="Basic residues" evidence="3">
    <location>
        <begin position="348"/>
        <end position="360"/>
    </location>
</feature>
<feature type="compositionally biased region" description="Polar residues" evidence="3">
    <location>
        <begin position="466"/>
        <end position="483"/>
    </location>
</feature>
<feature type="compositionally biased region" description="Basic and acidic residues" evidence="3">
    <location>
        <begin position="713"/>
        <end position="726"/>
    </location>
</feature>
<feature type="compositionally biased region" description="Basic and acidic residues" evidence="3">
    <location>
        <begin position="90"/>
        <end position="112"/>
    </location>
</feature>
<feature type="region of interest" description="Disordered" evidence="3">
    <location>
        <begin position="713"/>
        <end position="749"/>
    </location>
</feature>
<evidence type="ECO:0000313" key="5">
    <source>
        <dbReference type="Proteomes" id="UP000678393"/>
    </source>
</evidence>
<sequence>MAARPKSCISIDTDVNLDFLTKEEKEALLSKKMDMIRQRNKALTERHQLIEADKKKAEDAGQAVKPTVDSQMLPAEGAPKPRGRGRGQAHSKDGNRPMKERPKSSGDLRDSSNYEPIVDTTDLANYRSKGHSGLHEREAPNNIQKSKKKSKEEGPPPDPSFNPLADRRRSDKKEDVVDHRRHPRNYGGTSDLSRVKQNMKHLREKEKERPQGSKPLDIVMTGKERRNHEDWKAERDRYDKERIQRQMSDGGNWKRAWDADKFALENEEQSAYSLKMEPAKRPAGRIGSGRFDRGERDDHPRSAVLVKGTVQHADHLQQQQQQWQHHDQQQLPAQLHQHHSLVGENKPARGRGRGRGRGRSRGGSGEKFPRPRTWSGGEDRFVECQKELLLVKFDNTAGDNSVEVEYDDDEFLPSPPNTSKAPQPATTQGRGPTGRTPNQASNQQARGVRPQQQKNKAAQHKDDPQINLQIPTEGQWNNSTPQTAVDQFMAAFGTEGIHAHTPGHSQGFRDGDEWEDDTETSAVQEENDSGISSMVQSSTTSSSIHDLHLECRLNPEAPEFLPTSADLIKSPNEAADTSPWNSASRSPSPLSQDSAFSPQLTPKLSTSPHTHPAIHLQESSAPLRRGVDTVLQNYQPLLMPGEESKVLARKQARVGDPTSSEVPKPNEKPEIIDVNVSCLTSKRSDTKDTIHTSNDVDRANALSDAFSKARKDALESNKAAANKEKTTSGNISASHPKRMTHNSLSEDTKNISKESATCLAAENTRDNVVAKDLLRDVSKMHGSSEGTTESITNGDGSDQWKLNGVSVDSKDHMLATHEHGVIAGSLKENFNVQEDLKTHPHAVAVGSLKKDSNVQEDLITHPHAVAVGSLKKDSNVQKDLITHPHAVAVGSLEEDSNVQEDLITHPHAVAVGSLKKDSNVQEDLITHPHAVAVGSLKKDSNVQEDLITHPHAVAVGSLKKDSNVQEDLITQPHAVAVGSLKKDSNVQEDLITQPHAVAVGSLKEDSNVQEDLTTIKHGTAVGGLKEDSIIHDDLTIHQQGVTVGSLKEDSNVHDDLTTHEHAVAVEGFKKDCNGQEDLKEPAATVTASISGLCDPAQVSELNGSKNAPKADESTLPTADICAFS</sequence>
<feature type="region of interest" description="Disordered" evidence="3">
    <location>
        <begin position="311"/>
        <end position="379"/>
    </location>
</feature>
<comment type="caution">
    <text evidence="4">The sequence shown here is derived from an EMBL/GenBank/DDBJ whole genome shotgun (WGS) entry which is preliminary data.</text>
</comment>
<feature type="compositionally biased region" description="Polar residues" evidence="3">
    <location>
        <begin position="438"/>
        <end position="456"/>
    </location>
</feature>
<dbReference type="OrthoDB" id="10058133at2759"/>
<dbReference type="InterPro" id="IPR029336">
    <property type="entry name" value="DUF4594"/>
</dbReference>
<feature type="region of interest" description="Disordered" evidence="3">
    <location>
        <begin position="273"/>
        <end position="299"/>
    </location>
</feature>
<dbReference type="AlphaFoldDB" id="A0A8S3Z9E0"/>
<feature type="region of interest" description="Disordered" evidence="3">
    <location>
        <begin position="1098"/>
        <end position="1124"/>
    </location>
</feature>
<feature type="compositionally biased region" description="Acidic residues" evidence="3">
    <location>
        <begin position="402"/>
        <end position="411"/>
    </location>
</feature>
<feature type="compositionally biased region" description="Basic and acidic residues" evidence="3">
    <location>
        <begin position="201"/>
        <end position="211"/>
    </location>
</feature>
<dbReference type="Pfam" id="PF15266">
    <property type="entry name" value="DUF4594"/>
    <property type="match status" value="1"/>
</dbReference>
<feature type="compositionally biased region" description="Basic and acidic residues" evidence="3">
    <location>
        <begin position="165"/>
        <end position="178"/>
    </location>
</feature>
<dbReference type="PANTHER" id="PTHR15635:SF12">
    <property type="entry name" value="HABP4_PAI-RBP1 DOMAIN-CONTAINING PROTEIN"/>
    <property type="match status" value="1"/>
</dbReference>
<keyword evidence="5" id="KW-1185">Reference proteome</keyword>
<keyword evidence="2" id="KW-0175">Coiled coil</keyword>
<dbReference type="Proteomes" id="UP000678393">
    <property type="component" value="Unassembled WGS sequence"/>
</dbReference>
<keyword evidence="1" id="KW-0597">Phosphoprotein</keyword>
<feature type="region of interest" description="Disordered" evidence="3">
    <location>
        <begin position="497"/>
        <end position="543"/>
    </location>
</feature>
<feature type="compositionally biased region" description="Polar residues" evidence="3">
    <location>
        <begin position="187"/>
        <end position="196"/>
    </location>
</feature>
<evidence type="ECO:0000256" key="1">
    <source>
        <dbReference type="ARBA" id="ARBA00022553"/>
    </source>
</evidence>
<evidence type="ECO:0000313" key="4">
    <source>
        <dbReference type="EMBL" id="CAG5124475.1"/>
    </source>
</evidence>
<feature type="compositionally biased region" description="Low complexity" evidence="3">
    <location>
        <begin position="316"/>
        <end position="335"/>
    </location>
</feature>
<organism evidence="4 5">
    <name type="scientific">Candidula unifasciata</name>
    <dbReference type="NCBI Taxonomy" id="100452"/>
    <lineage>
        <taxon>Eukaryota</taxon>
        <taxon>Metazoa</taxon>
        <taxon>Spiralia</taxon>
        <taxon>Lophotrochozoa</taxon>
        <taxon>Mollusca</taxon>
        <taxon>Gastropoda</taxon>
        <taxon>Heterobranchia</taxon>
        <taxon>Euthyneura</taxon>
        <taxon>Panpulmonata</taxon>
        <taxon>Eupulmonata</taxon>
        <taxon>Stylommatophora</taxon>
        <taxon>Helicina</taxon>
        <taxon>Helicoidea</taxon>
        <taxon>Geomitridae</taxon>
        <taxon>Candidula</taxon>
    </lineage>
</organism>
<dbReference type="EMBL" id="CAJHNH020001779">
    <property type="protein sequence ID" value="CAG5124475.1"/>
    <property type="molecule type" value="Genomic_DNA"/>
</dbReference>
<evidence type="ECO:0000256" key="2">
    <source>
        <dbReference type="ARBA" id="ARBA00023054"/>
    </source>
</evidence>
<feature type="region of interest" description="Disordered" evidence="3">
    <location>
        <begin position="393"/>
        <end position="483"/>
    </location>
</feature>
<feature type="compositionally biased region" description="Basic and acidic residues" evidence="3">
    <location>
        <begin position="222"/>
        <end position="233"/>
    </location>
</feature>
<protein>
    <submittedName>
        <fullName evidence="4">Uncharacterized protein</fullName>
    </submittedName>
</protein>
<feature type="compositionally biased region" description="Basic and acidic residues" evidence="3">
    <location>
        <begin position="47"/>
        <end position="59"/>
    </location>
</feature>
<feature type="compositionally biased region" description="Low complexity" evidence="3">
    <location>
        <begin position="422"/>
        <end position="437"/>
    </location>
</feature>
<name>A0A8S3Z9E0_9EUPU</name>
<feature type="region of interest" description="Disordered" evidence="3">
    <location>
        <begin position="47"/>
        <end position="233"/>
    </location>
</feature>
<feature type="compositionally biased region" description="Basic and acidic residues" evidence="3">
    <location>
        <begin position="290"/>
        <end position="299"/>
    </location>
</feature>
<reference evidence="4" key="1">
    <citation type="submission" date="2021-04" db="EMBL/GenBank/DDBJ databases">
        <authorList>
            <consortium name="Molecular Ecology Group"/>
        </authorList>
    </citation>
    <scope>NUCLEOTIDE SEQUENCE</scope>
</reference>
<feature type="compositionally biased region" description="Low complexity" evidence="3">
    <location>
        <begin position="529"/>
        <end position="543"/>
    </location>
</feature>
<proteinExistence type="predicted"/>
<accession>A0A8S3Z9E0</accession>
<evidence type="ECO:0000256" key="3">
    <source>
        <dbReference type="SAM" id="MobiDB-lite"/>
    </source>
</evidence>
<feature type="region of interest" description="Disordered" evidence="3">
    <location>
        <begin position="570"/>
        <end position="612"/>
    </location>
</feature>
<gene>
    <name evidence="4" type="ORF">CUNI_LOCUS10033</name>
</gene>